<evidence type="ECO:0000259" key="10">
    <source>
        <dbReference type="PROSITE" id="PS50928"/>
    </source>
</evidence>
<feature type="transmembrane region" description="Helical" evidence="9">
    <location>
        <begin position="244"/>
        <end position="265"/>
    </location>
</feature>
<evidence type="ECO:0000256" key="4">
    <source>
        <dbReference type="ARBA" id="ARBA00022475"/>
    </source>
</evidence>
<dbReference type="OrthoDB" id="9794684at2"/>
<dbReference type="KEGG" id="euz:DVS28_a3533"/>
<keyword evidence="3 9" id="KW-0813">Transport</keyword>
<name>A0A346Y159_9ACTN</name>
<dbReference type="GO" id="GO:0005886">
    <property type="term" value="C:plasma membrane"/>
    <property type="evidence" value="ECO:0007669"/>
    <property type="project" value="UniProtKB-SubCell"/>
</dbReference>
<feature type="transmembrane region" description="Helical" evidence="9">
    <location>
        <begin position="70"/>
        <end position="91"/>
    </location>
</feature>
<feature type="transmembrane region" description="Helical" evidence="9">
    <location>
        <begin position="131"/>
        <end position="150"/>
    </location>
</feature>
<dbReference type="EMBL" id="CP031165">
    <property type="protein sequence ID" value="AXV08206.1"/>
    <property type="molecule type" value="Genomic_DNA"/>
</dbReference>
<dbReference type="InterPro" id="IPR050901">
    <property type="entry name" value="BP-dep_ABC_trans_perm"/>
</dbReference>
<dbReference type="GO" id="GO:0015423">
    <property type="term" value="F:ABC-type maltose transporter activity"/>
    <property type="evidence" value="ECO:0007669"/>
    <property type="project" value="TreeGrafter"/>
</dbReference>
<keyword evidence="8 9" id="KW-0472">Membrane</keyword>
<feature type="transmembrane region" description="Helical" evidence="9">
    <location>
        <begin position="103"/>
        <end position="125"/>
    </location>
</feature>
<organism evidence="11 12">
    <name type="scientific">Euzebya pacifica</name>
    <dbReference type="NCBI Taxonomy" id="1608957"/>
    <lineage>
        <taxon>Bacteria</taxon>
        <taxon>Bacillati</taxon>
        <taxon>Actinomycetota</taxon>
        <taxon>Nitriliruptoria</taxon>
        <taxon>Euzebyales</taxon>
    </lineage>
</organism>
<evidence type="ECO:0000313" key="12">
    <source>
        <dbReference type="Proteomes" id="UP000264006"/>
    </source>
</evidence>
<keyword evidence="12" id="KW-1185">Reference proteome</keyword>
<gene>
    <name evidence="11" type="ORF">DVS28_a3533</name>
</gene>
<dbReference type="Gene3D" id="1.10.3720.10">
    <property type="entry name" value="MetI-like"/>
    <property type="match status" value="1"/>
</dbReference>
<evidence type="ECO:0000256" key="2">
    <source>
        <dbReference type="ARBA" id="ARBA00009047"/>
    </source>
</evidence>
<dbReference type="SUPFAM" id="SSF161098">
    <property type="entry name" value="MetI-like"/>
    <property type="match status" value="1"/>
</dbReference>
<evidence type="ECO:0000256" key="3">
    <source>
        <dbReference type="ARBA" id="ARBA00022448"/>
    </source>
</evidence>
<keyword evidence="5" id="KW-0762">Sugar transport</keyword>
<dbReference type="Proteomes" id="UP000264006">
    <property type="component" value="Chromosome"/>
</dbReference>
<evidence type="ECO:0000256" key="9">
    <source>
        <dbReference type="RuleBase" id="RU363032"/>
    </source>
</evidence>
<dbReference type="PROSITE" id="PS50928">
    <property type="entry name" value="ABC_TM1"/>
    <property type="match status" value="1"/>
</dbReference>
<evidence type="ECO:0000256" key="1">
    <source>
        <dbReference type="ARBA" id="ARBA00004651"/>
    </source>
</evidence>
<dbReference type="PANTHER" id="PTHR32243:SF50">
    <property type="entry name" value="MALTOSE_MALTODEXTRIN TRANSPORT SYSTEM PERMEASE PROTEIN MALG"/>
    <property type="match status" value="1"/>
</dbReference>
<evidence type="ECO:0000256" key="6">
    <source>
        <dbReference type="ARBA" id="ARBA00022692"/>
    </source>
</evidence>
<comment type="similarity">
    <text evidence="2">Belongs to the binding-protein-dependent transport system permease family. MalFG subfamily.</text>
</comment>
<sequence>MRWFRDLGWRHLVGLLAVAFALFPVVWVVSASVNPTSTLSGQQLVPDNPTLDNFRRLFETGFWTWFRNSMVVAGVGAFGTVLLAALAAYAFSRLRFTGRRAGLLSLVLVQMFPQLLAFVAIYLMMIRIGDVAPSIGTGTISGLILVYLGGAMGVNTWLIKGFFDTIPHDLDESARVDGATHWQIYSRIIMPLAAPILAVVGLLAFVTILNDFVIANAVLSNNEDSWTLSIGLFRFVADRYGARWGPFAAGAVIGSVPTVLLFLYLQTYIVSGLTQGSVKG</sequence>
<dbReference type="InterPro" id="IPR035906">
    <property type="entry name" value="MetI-like_sf"/>
</dbReference>
<evidence type="ECO:0000256" key="8">
    <source>
        <dbReference type="ARBA" id="ARBA00023136"/>
    </source>
</evidence>
<dbReference type="AlphaFoldDB" id="A0A346Y159"/>
<keyword evidence="4" id="KW-1003">Cell membrane</keyword>
<dbReference type="CDD" id="cd06261">
    <property type="entry name" value="TM_PBP2"/>
    <property type="match status" value="1"/>
</dbReference>
<protein>
    <submittedName>
        <fullName evidence="11">Maltose/maltodextrin ABC transporter, permease protein MalG</fullName>
    </submittedName>
</protein>
<dbReference type="InterPro" id="IPR000515">
    <property type="entry name" value="MetI-like"/>
</dbReference>
<evidence type="ECO:0000256" key="5">
    <source>
        <dbReference type="ARBA" id="ARBA00022597"/>
    </source>
</evidence>
<dbReference type="GO" id="GO:0042956">
    <property type="term" value="P:maltodextrin transmembrane transport"/>
    <property type="evidence" value="ECO:0007669"/>
    <property type="project" value="TreeGrafter"/>
</dbReference>
<dbReference type="RefSeq" id="WP_114592581.1">
    <property type="nucleotide sequence ID" value="NZ_CP031165.1"/>
</dbReference>
<evidence type="ECO:0000313" key="11">
    <source>
        <dbReference type="EMBL" id="AXV08206.1"/>
    </source>
</evidence>
<comment type="subcellular location">
    <subcellularLocation>
        <location evidence="1 9">Cell membrane</location>
        <topology evidence="1 9">Multi-pass membrane protein</topology>
    </subcellularLocation>
</comment>
<reference evidence="11 12" key="1">
    <citation type="submission" date="2018-09" db="EMBL/GenBank/DDBJ databases">
        <title>Complete genome sequence of Euzebya sp. DY32-46 isolated from seawater of Pacific Ocean.</title>
        <authorList>
            <person name="Xu L."/>
            <person name="Wu Y.-H."/>
            <person name="Xu X.-W."/>
        </authorList>
    </citation>
    <scope>NUCLEOTIDE SEQUENCE [LARGE SCALE GENOMIC DNA]</scope>
    <source>
        <strain evidence="11 12">DY32-46</strain>
    </source>
</reference>
<keyword evidence="7 9" id="KW-1133">Transmembrane helix</keyword>
<feature type="transmembrane region" description="Helical" evidence="9">
    <location>
        <begin position="192"/>
        <end position="219"/>
    </location>
</feature>
<proteinExistence type="inferred from homology"/>
<evidence type="ECO:0000256" key="7">
    <source>
        <dbReference type="ARBA" id="ARBA00022989"/>
    </source>
</evidence>
<keyword evidence="6 9" id="KW-0812">Transmembrane</keyword>
<accession>A0A346Y159</accession>
<dbReference type="Pfam" id="PF00528">
    <property type="entry name" value="BPD_transp_1"/>
    <property type="match status" value="1"/>
</dbReference>
<dbReference type="PANTHER" id="PTHR32243">
    <property type="entry name" value="MALTOSE TRANSPORT SYSTEM PERMEASE-RELATED"/>
    <property type="match status" value="1"/>
</dbReference>
<feature type="domain" description="ABC transmembrane type-1" evidence="10">
    <location>
        <begin position="66"/>
        <end position="265"/>
    </location>
</feature>